<evidence type="ECO:0000313" key="3">
    <source>
        <dbReference type="EMBL" id="ABC30094.1"/>
    </source>
</evidence>
<dbReference type="STRING" id="349521.HCH_03340"/>
<dbReference type="PANTHER" id="PTHR15032">
    <property type="entry name" value="N-ACYL-PHOSPHATIDYLETHANOLAMINE-HYDROLYZING PHOSPHOLIPASE D"/>
    <property type="match status" value="1"/>
</dbReference>
<dbReference type="PANTHER" id="PTHR15032:SF4">
    <property type="entry name" value="N-ACYL-PHOSPHATIDYLETHANOLAMINE-HYDROLYZING PHOSPHOLIPASE D"/>
    <property type="match status" value="1"/>
</dbReference>
<evidence type="ECO:0000256" key="1">
    <source>
        <dbReference type="SAM" id="SignalP"/>
    </source>
</evidence>
<dbReference type="Proteomes" id="UP000000238">
    <property type="component" value="Chromosome"/>
</dbReference>
<dbReference type="InterPro" id="IPR036866">
    <property type="entry name" value="RibonucZ/Hydroxyglut_hydro"/>
</dbReference>
<keyword evidence="4" id="KW-1185">Reference proteome</keyword>
<evidence type="ECO:0000259" key="2">
    <source>
        <dbReference type="Pfam" id="PF12706"/>
    </source>
</evidence>
<dbReference type="GO" id="GO:0005737">
    <property type="term" value="C:cytoplasm"/>
    <property type="evidence" value="ECO:0007669"/>
    <property type="project" value="TreeGrafter"/>
</dbReference>
<dbReference type="Gene3D" id="3.60.15.10">
    <property type="entry name" value="Ribonuclease Z/Hydroxyacylglutathione hydrolase-like"/>
    <property type="match status" value="1"/>
</dbReference>
<proteinExistence type="predicted"/>
<accession>Q2SGY0</accession>
<dbReference type="EMBL" id="CP000155">
    <property type="protein sequence ID" value="ABC30094.1"/>
    <property type="molecule type" value="Genomic_DNA"/>
</dbReference>
<evidence type="ECO:0000313" key="4">
    <source>
        <dbReference type="Proteomes" id="UP000000238"/>
    </source>
</evidence>
<reference evidence="3 4" key="1">
    <citation type="journal article" date="2005" name="Nucleic Acids Res.">
        <title>Genomic blueprint of Hahella chejuensis, a marine microbe producing an algicidal agent.</title>
        <authorList>
            <person name="Jeong H."/>
            <person name="Yim J.H."/>
            <person name="Lee C."/>
            <person name="Choi S.-H."/>
            <person name="Park Y.K."/>
            <person name="Yoon S.H."/>
            <person name="Hur C.-G."/>
            <person name="Kang H.-Y."/>
            <person name="Kim D."/>
            <person name="Lee H.H."/>
            <person name="Park K.H."/>
            <person name="Park S.-H."/>
            <person name="Park H.-S."/>
            <person name="Lee H.K."/>
            <person name="Oh T.K."/>
            <person name="Kim J.F."/>
        </authorList>
    </citation>
    <scope>NUCLEOTIDE SEQUENCE [LARGE SCALE GENOMIC DNA]</scope>
    <source>
        <strain evidence="3 4">KCTC 2396</strain>
    </source>
</reference>
<dbReference type="InterPro" id="IPR001279">
    <property type="entry name" value="Metallo-B-lactamas"/>
</dbReference>
<dbReference type="GO" id="GO:0016787">
    <property type="term" value="F:hydrolase activity"/>
    <property type="evidence" value="ECO:0007669"/>
    <property type="project" value="UniProtKB-KW"/>
</dbReference>
<dbReference type="PROSITE" id="PS51257">
    <property type="entry name" value="PROKAR_LIPOPROTEIN"/>
    <property type="match status" value="1"/>
</dbReference>
<dbReference type="RefSeq" id="WP_011397163.1">
    <property type="nucleotide sequence ID" value="NC_007645.1"/>
</dbReference>
<organism evidence="3 4">
    <name type="scientific">Hahella chejuensis (strain KCTC 2396)</name>
    <dbReference type="NCBI Taxonomy" id="349521"/>
    <lineage>
        <taxon>Bacteria</taxon>
        <taxon>Pseudomonadati</taxon>
        <taxon>Pseudomonadota</taxon>
        <taxon>Gammaproteobacteria</taxon>
        <taxon>Oceanospirillales</taxon>
        <taxon>Hahellaceae</taxon>
        <taxon>Hahella</taxon>
    </lineage>
</organism>
<dbReference type="eggNOG" id="COG2220">
    <property type="taxonomic scope" value="Bacteria"/>
</dbReference>
<keyword evidence="3" id="KW-0378">Hydrolase</keyword>
<feature type="signal peptide" evidence="1">
    <location>
        <begin position="1"/>
        <end position="20"/>
    </location>
</feature>
<feature type="chain" id="PRO_5004215067" evidence="1">
    <location>
        <begin position="21"/>
        <end position="375"/>
    </location>
</feature>
<dbReference type="SUPFAM" id="SSF56281">
    <property type="entry name" value="Metallo-hydrolase/oxidoreductase"/>
    <property type="match status" value="1"/>
</dbReference>
<gene>
    <name evidence="3" type="ordered locus">HCH_03340</name>
</gene>
<feature type="domain" description="Metallo-beta-lactamase" evidence="2">
    <location>
        <begin position="112"/>
        <end position="306"/>
    </location>
</feature>
<dbReference type="HOGENOM" id="CLU_020884_0_2_6"/>
<name>Q2SGY0_HAHCH</name>
<keyword evidence="1" id="KW-0732">Signal</keyword>
<dbReference type="KEGG" id="hch:HCH_03340"/>
<dbReference type="Pfam" id="PF12706">
    <property type="entry name" value="Lactamase_B_2"/>
    <property type="match status" value="1"/>
</dbReference>
<sequence length="375" mass="42596">MKIMKFPYRYLVLGGLVVGAAVSMSSCQSFPYADSPQAGQNAFENTRPRQAPGFVKTFNIYWDFVFNKGEDTVPSKPLPVQIMTQEMLSAAPDGSLYRLGHSTVLLKLHGNYFLTDPVFSERASPVQWMGPKRFHAPPIALEDLPAIKAVIFSHDHYDHLDYETVLALADKAEWFLAPLGVGDRLIDWGIDAHKVKQHDWWQFTDIAGVRFIATPAQHFSGRGLLDKNKTLWASWVIIDDDLRIFFSGDTGYFNGFKTIGEKYGPFDITLIECGAYDMKWSDIHIQPEDVIKAHADLRGRWLLPIHNGTFDLAMHTWYEPFDRIAELARKQGVALTTPRMGEMLSIQALHVASQWWRQMSNDPVQQENASEMAME</sequence>
<protein>
    <submittedName>
        <fullName evidence="3">Predicted Zn-dependent Hydrolase of the beta-lactamase fold</fullName>
    </submittedName>
</protein>
<dbReference type="AlphaFoldDB" id="Q2SGY0"/>